<accession>A0ABT5ECA1</accession>
<gene>
    <name evidence="1" type="ORF">POL25_36960</name>
</gene>
<organism evidence="1 2">
    <name type="scientific">Nannocystis bainbridge</name>
    <dbReference type="NCBI Taxonomy" id="2995303"/>
    <lineage>
        <taxon>Bacteria</taxon>
        <taxon>Pseudomonadati</taxon>
        <taxon>Myxococcota</taxon>
        <taxon>Polyangia</taxon>
        <taxon>Nannocystales</taxon>
        <taxon>Nannocystaceae</taxon>
        <taxon>Nannocystis</taxon>
    </lineage>
</organism>
<name>A0ABT5ECA1_9BACT</name>
<keyword evidence="2" id="KW-1185">Reference proteome</keyword>
<protein>
    <submittedName>
        <fullName evidence="1">Uncharacterized protein</fullName>
    </submittedName>
</protein>
<dbReference type="EMBL" id="JAQNDL010000003">
    <property type="protein sequence ID" value="MDC0722538.1"/>
    <property type="molecule type" value="Genomic_DNA"/>
</dbReference>
<proteinExistence type="predicted"/>
<reference evidence="1 2" key="1">
    <citation type="submission" date="2022-11" db="EMBL/GenBank/DDBJ databases">
        <title>Minimal conservation of predation-associated metabolite biosynthetic gene clusters underscores biosynthetic potential of Myxococcota including descriptions for ten novel species: Archangium lansinium sp. nov., Myxococcus landrumus sp. nov., Nannocystis bai.</title>
        <authorList>
            <person name="Ahearne A."/>
            <person name="Stevens C."/>
            <person name="Dowd S."/>
        </authorList>
    </citation>
    <scope>NUCLEOTIDE SEQUENCE [LARGE SCALE GENOMIC DNA]</scope>
    <source>
        <strain evidence="1 2">BB15-2</strain>
    </source>
</reference>
<comment type="caution">
    <text evidence="1">The sequence shown here is derived from an EMBL/GenBank/DDBJ whole genome shotgun (WGS) entry which is preliminary data.</text>
</comment>
<dbReference type="Proteomes" id="UP001221686">
    <property type="component" value="Unassembled WGS sequence"/>
</dbReference>
<dbReference type="RefSeq" id="WP_272091065.1">
    <property type="nucleotide sequence ID" value="NZ_JAQNDL010000003.1"/>
</dbReference>
<evidence type="ECO:0000313" key="1">
    <source>
        <dbReference type="EMBL" id="MDC0722538.1"/>
    </source>
</evidence>
<evidence type="ECO:0000313" key="2">
    <source>
        <dbReference type="Proteomes" id="UP001221686"/>
    </source>
</evidence>
<sequence length="568" mass="64575">MLEIVSFDPPMRVQFTAVSGPLQAFAAQYLSPQHRLALRRIVESSEVITVTSDDFLRLIELVTYPSIPRRMDFPLDERGNNRALTIIETNLSLNPFFTEAYALDELDKVVAYALKAGILEPSFLSLKLTFHDVPGRSTSGWTNARSFIGDELYPRLAKKYYKSDRLLAKVYTRSVEAPQHYLHYRRRFLEPSGSNEPTRRGRREITPLVVPSMNQFGILSPSTELARGSPDFTVPTGLVRRMPGKLMFLPPSEDDEGLQNWAERKRRKFGFPFVAGPSGSMAYDLAVYHYYLEHARGLRVSDSEFSDKMLRFGVSRAIAYVKYGHHSFYESLVPLMDLIGGAAFTDPDALYRFIVPYVEMGQRSGRTYSRSLVRLKVAPHVVHWDSYLYDWYDWRSYKPGNYKPWTITKGPLGLNGGAIAPGRYIYVVLATDRTVRYLPTEAHTHEQYRSHSQLAGGLSVYAAGYFEVGLGDKLVEIDNSSGHYKPDAATIPYAVMLMEKLGFDIEGVNVRAHVMNAADIKLFAWALQQAKTTFRISIGWVKYVTRLNKGRTRSFPTPPSNLLQYMPY</sequence>